<accession>A0AB39MG58</accession>
<name>A0AB39MG58_9ACTN</name>
<evidence type="ECO:0000313" key="1">
    <source>
        <dbReference type="EMBL" id="XDQ03996.1"/>
    </source>
</evidence>
<gene>
    <name evidence="1" type="ORF">AB5J58_29260</name>
</gene>
<dbReference type="EMBL" id="CP163431">
    <property type="protein sequence ID" value="XDQ03996.1"/>
    <property type="molecule type" value="Genomic_DNA"/>
</dbReference>
<organism evidence="1">
    <name type="scientific">Streptomyces sp. R08</name>
    <dbReference type="NCBI Taxonomy" id="3238624"/>
    <lineage>
        <taxon>Bacteria</taxon>
        <taxon>Bacillati</taxon>
        <taxon>Actinomycetota</taxon>
        <taxon>Actinomycetes</taxon>
        <taxon>Kitasatosporales</taxon>
        <taxon>Streptomycetaceae</taxon>
        <taxon>Streptomyces</taxon>
    </lineage>
</organism>
<dbReference type="AlphaFoldDB" id="A0AB39MG58"/>
<proteinExistence type="predicted"/>
<dbReference type="InterPro" id="IPR037883">
    <property type="entry name" value="Knr4/Smi1-like_sf"/>
</dbReference>
<dbReference type="RefSeq" id="WP_369189730.1">
    <property type="nucleotide sequence ID" value="NZ_CP163431.1"/>
</dbReference>
<reference evidence="1" key="1">
    <citation type="submission" date="2024-07" db="EMBL/GenBank/DDBJ databases">
        <authorList>
            <person name="Yu S.T."/>
        </authorList>
    </citation>
    <scope>NUCLEOTIDE SEQUENCE</scope>
    <source>
        <strain evidence="1">R08</strain>
    </source>
</reference>
<dbReference type="SUPFAM" id="SSF160631">
    <property type="entry name" value="SMI1/KNR4-like"/>
    <property type="match status" value="1"/>
</dbReference>
<protein>
    <submittedName>
        <fullName evidence="1">SMI1/KNR4 family protein</fullName>
    </submittedName>
</protein>
<sequence>MNAGLERLVSLLEVNEPLAPRPATDWSQVEARLGHSLPSDYQALVGELGGGRLDGYLWLLEPDCPNRHYDLVTTDKDQTQILAELWEAGEERPIELVNSGAQVFPWAVTDNGECLYWFARPNVSADDWTIAVNEARGSEWEFFPAGCVEFLDGILSRTLESEILWSRFPTEPHEFRRSATFL</sequence>